<dbReference type="Pfam" id="PF00621">
    <property type="entry name" value="RhoGEF"/>
    <property type="match status" value="1"/>
</dbReference>
<keyword evidence="16" id="KW-1185">Reference proteome</keyword>
<dbReference type="CDD" id="cd00160">
    <property type="entry name" value="RhoGEF"/>
    <property type="match status" value="1"/>
</dbReference>
<dbReference type="Pfam" id="PF09128">
    <property type="entry name" value="RGS-like"/>
    <property type="match status" value="1"/>
</dbReference>
<dbReference type="Pfam" id="PF00130">
    <property type="entry name" value="C1_1"/>
    <property type="match status" value="1"/>
</dbReference>
<dbReference type="GO" id="GO:0005085">
    <property type="term" value="F:guanyl-nucleotide exchange factor activity"/>
    <property type="evidence" value="ECO:0007669"/>
    <property type="project" value="InterPro"/>
</dbReference>
<comment type="caution">
    <text evidence="15">The sequence shown here is derived from an EMBL/GenBank/DDBJ whole genome shotgun (WGS) entry which is preliminary data.</text>
</comment>
<dbReference type="PROSITE" id="PS50010">
    <property type="entry name" value="DH_2"/>
    <property type="match status" value="1"/>
</dbReference>
<dbReference type="Gene3D" id="1.10.167.10">
    <property type="entry name" value="Regulator of G-protein Signalling 4, domain 2"/>
    <property type="match status" value="1"/>
</dbReference>
<dbReference type="InterPro" id="IPR016137">
    <property type="entry name" value="RGS"/>
</dbReference>
<feature type="compositionally biased region" description="Low complexity" evidence="10">
    <location>
        <begin position="1618"/>
        <end position="1627"/>
    </location>
</feature>
<keyword evidence="8" id="KW-0472">Membrane</keyword>
<dbReference type="InterPro" id="IPR011993">
    <property type="entry name" value="PH-like_dom_sf"/>
</dbReference>
<dbReference type="InterPro" id="IPR036305">
    <property type="entry name" value="RGS_sf"/>
</dbReference>
<dbReference type="PROSITE" id="PS50106">
    <property type="entry name" value="PDZ"/>
    <property type="match status" value="1"/>
</dbReference>
<evidence type="ECO:0000256" key="10">
    <source>
        <dbReference type="SAM" id="MobiDB-lite"/>
    </source>
</evidence>
<dbReference type="Gene3D" id="3.30.60.20">
    <property type="match status" value="1"/>
</dbReference>
<dbReference type="CDD" id="cd13329">
    <property type="entry name" value="PH_RhoGEF"/>
    <property type="match status" value="1"/>
</dbReference>
<dbReference type="GO" id="GO:0007186">
    <property type="term" value="P:G protein-coupled receptor signaling pathway"/>
    <property type="evidence" value="ECO:0007669"/>
    <property type="project" value="TreeGrafter"/>
</dbReference>
<feature type="region of interest" description="Disordered" evidence="10">
    <location>
        <begin position="155"/>
        <end position="216"/>
    </location>
</feature>
<dbReference type="InterPro" id="IPR036034">
    <property type="entry name" value="PDZ_sf"/>
</dbReference>
<feature type="compositionally biased region" description="Low complexity" evidence="10">
    <location>
        <begin position="393"/>
        <end position="411"/>
    </location>
</feature>
<evidence type="ECO:0000259" key="14">
    <source>
        <dbReference type="PROSITE" id="PS50132"/>
    </source>
</evidence>
<dbReference type="Pfam" id="PF00595">
    <property type="entry name" value="PDZ"/>
    <property type="match status" value="1"/>
</dbReference>
<evidence type="ECO:0000256" key="9">
    <source>
        <dbReference type="SAM" id="Coils"/>
    </source>
</evidence>
<dbReference type="InterPro" id="IPR041020">
    <property type="entry name" value="PH_16"/>
</dbReference>
<dbReference type="InterPro" id="IPR002219">
    <property type="entry name" value="PKC_DAG/PE"/>
</dbReference>
<feature type="coiled-coil region" evidence="9">
    <location>
        <begin position="1846"/>
        <end position="1873"/>
    </location>
</feature>
<name>A0A8J2RBQ9_9CRUS</name>
<organism evidence="15 16">
    <name type="scientific">Daphnia galeata</name>
    <dbReference type="NCBI Taxonomy" id="27404"/>
    <lineage>
        <taxon>Eukaryota</taxon>
        <taxon>Metazoa</taxon>
        <taxon>Ecdysozoa</taxon>
        <taxon>Arthropoda</taxon>
        <taxon>Crustacea</taxon>
        <taxon>Branchiopoda</taxon>
        <taxon>Diplostraca</taxon>
        <taxon>Cladocera</taxon>
        <taxon>Anomopoda</taxon>
        <taxon>Daphniidae</taxon>
        <taxon>Daphnia</taxon>
    </lineage>
</organism>
<dbReference type="EMBL" id="CAKKLH010000024">
    <property type="protein sequence ID" value="CAH0099794.1"/>
    <property type="molecule type" value="Genomic_DNA"/>
</dbReference>
<keyword evidence="9" id="KW-0175">Coiled coil</keyword>
<gene>
    <name evidence="15" type="ORF">DGAL_LOCUS1952</name>
</gene>
<dbReference type="SUPFAM" id="SSF48097">
    <property type="entry name" value="Regulator of G-protein signaling, RGS"/>
    <property type="match status" value="1"/>
</dbReference>
<feature type="compositionally biased region" description="Polar residues" evidence="10">
    <location>
        <begin position="435"/>
        <end position="453"/>
    </location>
</feature>
<dbReference type="GO" id="GO:0001664">
    <property type="term" value="F:G protein-coupled receptor binding"/>
    <property type="evidence" value="ECO:0007669"/>
    <property type="project" value="TreeGrafter"/>
</dbReference>
<dbReference type="Gene3D" id="1.20.900.10">
    <property type="entry name" value="Dbl homology (DH) domain"/>
    <property type="match status" value="1"/>
</dbReference>
<accession>A0A8J2RBQ9</accession>
<dbReference type="Pfam" id="PF17838">
    <property type="entry name" value="PH_16"/>
    <property type="match status" value="1"/>
</dbReference>
<feature type="compositionally biased region" description="Pro residues" evidence="10">
    <location>
        <begin position="374"/>
        <end position="392"/>
    </location>
</feature>
<dbReference type="SUPFAM" id="SSF57889">
    <property type="entry name" value="Cysteine-rich domain"/>
    <property type="match status" value="1"/>
</dbReference>
<feature type="compositionally biased region" description="Basic residues" evidence="10">
    <location>
        <begin position="1001"/>
        <end position="1011"/>
    </location>
</feature>
<feature type="domain" description="RGS" evidence="14">
    <location>
        <begin position="592"/>
        <end position="697"/>
    </location>
</feature>
<dbReference type="SUPFAM" id="SSF48065">
    <property type="entry name" value="DBL homology domain (DH-domain)"/>
    <property type="match status" value="1"/>
</dbReference>
<dbReference type="PANTHER" id="PTHR45872:SF2">
    <property type="entry name" value="RHO GUANINE NUCLEOTIDE EXCHANGE FACTOR 2, ISOFORM D"/>
    <property type="match status" value="1"/>
</dbReference>
<dbReference type="InterPro" id="IPR046349">
    <property type="entry name" value="C1-like_sf"/>
</dbReference>
<dbReference type="GO" id="GO:0005737">
    <property type="term" value="C:cytoplasm"/>
    <property type="evidence" value="ECO:0007669"/>
    <property type="project" value="UniProtKB-SubCell"/>
</dbReference>
<evidence type="ECO:0000256" key="2">
    <source>
        <dbReference type="ARBA" id="ARBA00004496"/>
    </source>
</evidence>
<keyword evidence="5" id="KW-0597">Phosphoprotein</keyword>
<feature type="domain" description="PDZ" evidence="13">
    <location>
        <begin position="66"/>
        <end position="143"/>
    </location>
</feature>
<evidence type="ECO:0000256" key="6">
    <source>
        <dbReference type="ARBA" id="ARBA00022723"/>
    </source>
</evidence>
<evidence type="ECO:0000259" key="12">
    <source>
        <dbReference type="PROSITE" id="PS50081"/>
    </source>
</evidence>
<dbReference type="SUPFAM" id="SSF50156">
    <property type="entry name" value="PDZ domain-like"/>
    <property type="match status" value="1"/>
</dbReference>
<dbReference type="InterPro" id="IPR044926">
    <property type="entry name" value="RGS_subdomain_2"/>
</dbReference>
<feature type="region of interest" description="Disordered" evidence="10">
    <location>
        <begin position="1547"/>
        <end position="1676"/>
    </location>
</feature>
<feature type="coiled-coil region" evidence="9">
    <location>
        <begin position="252"/>
        <end position="279"/>
    </location>
</feature>
<feature type="compositionally biased region" description="Low complexity" evidence="10">
    <location>
        <begin position="1031"/>
        <end position="1067"/>
    </location>
</feature>
<dbReference type="OrthoDB" id="2272012at2759"/>
<dbReference type="Gene3D" id="2.30.29.30">
    <property type="entry name" value="Pleckstrin-homology domain (PH domain)/Phosphotyrosine-binding domain (PTB)"/>
    <property type="match status" value="1"/>
</dbReference>
<evidence type="ECO:0000256" key="4">
    <source>
        <dbReference type="ARBA" id="ARBA00022490"/>
    </source>
</evidence>
<evidence type="ECO:0000313" key="15">
    <source>
        <dbReference type="EMBL" id="CAH0099794.1"/>
    </source>
</evidence>
<feature type="compositionally biased region" description="Low complexity" evidence="10">
    <location>
        <begin position="364"/>
        <end position="373"/>
    </location>
</feature>
<evidence type="ECO:0000259" key="11">
    <source>
        <dbReference type="PROSITE" id="PS50010"/>
    </source>
</evidence>
<proteinExistence type="predicted"/>
<dbReference type="InterPro" id="IPR015212">
    <property type="entry name" value="RGS-like_dom"/>
</dbReference>
<feature type="domain" description="Phorbol-ester/DAG-type" evidence="12">
    <location>
        <begin position="813"/>
        <end position="863"/>
    </location>
</feature>
<evidence type="ECO:0008006" key="17">
    <source>
        <dbReference type="Google" id="ProtNLM"/>
    </source>
</evidence>
<evidence type="ECO:0000256" key="7">
    <source>
        <dbReference type="ARBA" id="ARBA00022833"/>
    </source>
</evidence>
<feature type="region of interest" description="Disordered" evidence="10">
    <location>
        <begin position="1088"/>
        <end position="1108"/>
    </location>
</feature>
<feature type="region of interest" description="Disordered" evidence="10">
    <location>
        <begin position="1"/>
        <end position="20"/>
    </location>
</feature>
<keyword evidence="7" id="KW-0862">Zinc</keyword>
<feature type="compositionally biased region" description="Polar residues" evidence="10">
    <location>
        <begin position="1605"/>
        <end position="1617"/>
    </location>
</feature>
<evidence type="ECO:0000256" key="3">
    <source>
        <dbReference type="ARBA" id="ARBA00022468"/>
    </source>
</evidence>
<feature type="compositionally biased region" description="Low complexity" evidence="10">
    <location>
        <begin position="1657"/>
        <end position="1674"/>
    </location>
</feature>
<dbReference type="SMART" id="SM00228">
    <property type="entry name" value="PDZ"/>
    <property type="match status" value="1"/>
</dbReference>
<feature type="compositionally biased region" description="Low complexity" evidence="10">
    <location>
        <begin position="287"/>
        <end position="327"/>
    </location>
</feature>
<evidence type="ECO:0000256" key="8">
    <source>
        <dbReference type="ARBA" id="ARBA00023136"/>
    </source>
</evidence>
<dbReference type="InterPro" id="IPR001478">
    <property type="entry name" value="PDZ"/>
</dbReference>
<sequence>MDNTLTSLEERLNEPNWSGFQGGAPQLQWLTAPSQYGTSSINGGLIGGSSNNISNNAGHSNQHSRVVVINRDERGFGFVVAGDNPVFVQTVREGGAAERAGIFKDDIIIKVNGSWVTQSNHAEVVDLIRAGGSSVALTVISPVYGSSNGSGVPSHYNSPYAMPSLHPSSSPSGSQAPPPPPPPPIMTASTTPTSRGLHHQPSMRGGITSPQPVGHEQQRVVELERLNTFKLMLEKEAQFVEAKRGDLARGYNPAVAIELASAEKRVRELQQKYNQMANRLGLPTSESQPLLLSSSQRSPSPAHRPQSAHFPSGVSVGRSGSSGSGSRISQRPPGAVEGGGWDNLGCDVPPPLPARNRSLVSHNSSPLILSSSPAPIPGETPSSPPPPLPPRNPSTASSSSCSSSSSSSSTAMPDLVPSVNGASNQDQHRILLRDSPTNQPPSSSAGRPSTSPLPSHHRTKSSPFPFPVQPVAASAPDTRRFSSSDSISELDLSTRRGGGVSGKDTDSPTHGTPPGTPPPPYRRPVSPLAEDGNGSEMAATGSFPTAHQAASPSGVVYAGQETQLNILSMEEDEFSDHESVKGQIDDHGVFKTLAKLWQHNAHLAVFMNFVMSNCDPASLFFHLITDLYKEGTAKDMKKWAYEIHSTYLVPNAPLKLNNVDEHVLHEIDDALQVDIDKEEILRKVFLKARSKAKEELKRHLAEFLSKRTVGLATIFGPSDAVLDETIHDKAKEIKIVESLLLPRLELLAEDLENSNDRNQAIASSLATVLQKNFNVKGPQATSQIERCPTFVAKEKSIKPKFLSKNKKQLTAKGHHFVAHQYFSVTLCNHCGNVLWGTSPQGYQCTNCEMNIHKGCVKVIEESCIGALHRKDRGNDRISKIVDRFRPERELKRKLTTQGLGDKNLRRADDSLDASATGSLDSESSTGDKQSALGSNGRSFNDGSRDGARDRRSGTGSGSDSFGEADRRAGYTPPYEEELDSSGASNFSKKKVSRSESLRERAQRKHREKRKHSDPNLPPSHSSDMDREDRSLSNNNSGSSSNSSLSTSLESPSPSDIRVSGSALSDGSSGVSAALSVASCNAGGLLTPWDSDLEADPDPPDWTRNLDPDVVDKMTPKEKQRQEVVNELFHTERSHVRNLKVLDRVFYRPLLDNGFSDLVNLLFPNLPDMLEIHGRFNTLMKARKRDQPAVETVGDILVAMFDGPNGEAFQQAAATFCKYQSVALESLRDRRKKDSKLQAFLAEAEGNPVCRRLQLKDIIPTAMQRLTKYPLLLESLAKYTQPRSEEMTLVRRCLERSREILNKVNQAIKEAENYNRLVDIQRRLDKSAFEKSDHAIANELKNFELTKHRLIYEGALTWRTKGQKNVDLHVVLLEEYILLLQKQDDKYVLKFHSINYLNSKEESKCTHSPIIKIATVLVRPVATDKLALYLVNTSPTGAQIYDLVAVSIAERKAKFLDVIRLCSIEKLGLLTHELFCHRRRHVSELPDRSIENPYPPPLTFLPVSFIFWPIRPSVSDGGVVLSWAEVCLWPISTRSVLCSVKPTAYKAREGRNRRPDGSGSGSSPSMGSATPSLSSSSSSAQLLPPLPQAADSSEKTSEEPIEDNVSADSGVSLTPSTNETQSQSEPTSEQPPPPQQQQQSQPTNLEAAQAEASKKPGESGTTTPGSGSTAASPAPQRRLQRVEILKIAEGTPLIDPTEVVVSQGAVLIAEPVLTPLEKLRRKDQMIRAALADKQRLVADILHVPHSELDPASSELLSESEGEKEARLLVMTAIAQATQLSAVLNDSLHVTEEEAIAAVSADPTPVTSSPSSPRSTRRINRMPGAATTKLLAITSALNKDLTQLLGIVTNRDEERDQLRRELQKTRDQLAEQLVLQVVSHPTSTSRPVSHVSLSDCEATIESEQSEGAPASPEVEIQTPSGCDGEFNDGIESLVDKSIVPVEAETTSPVTSPFDEVDSAINSNQTLSKEVVERIDVGEKTELEVSQTTKKIIRIYLPNYIVLSGMKKEKKRKKNEIFTSIFFR</sequence>
<dbReference type="SMART" id="SM00325">
    <property type="entry name" value="RhoGEF"/>
    <property type="match status" value="1"/>
</dbReference>
<dbReference type="PANTHER" id="PTHR45872">
    <property type="entry name" value="RHO GUANINE NUCLEOTIDE EXCHANGE FACTOR 2, ISOFORM D"/>
    <property type="match status" value="1"/>
</dbReference>
<keyword evidence="3" id="KW-0343">GTPase activation</keyword>
<feature type="compositionally biased region" description="Basic and acidic residues" evidence="10">
    <location>
        <begin position="942"/>
        <end position="952"/>
    </location>
</feature>
<keyword evidence="4" id="KW-0963">Cytoplasm</keyword>
<dbReference type="CDD" id="cd20832">
    <property type="entry name" value="C1_ARHGEF-like"/>
    <property type="match status" value="1"/>
</dbReference>
<feature type="compositionally biased region" description="Pro residues" evidence="10">
    <location>
        <begin position="176"/>
        <end position="185"/>
    </location>
</feature>
<feature type="region of interest" description="Disordered" evidence="10">
    <location>
        <begin position="285"/>
        <end position="549"/>
    </location>
</feature>
<feature type="compositionally biased region" description="Polar residues" evidence="10">
    <location>
        <begin position="913"/>
        <end position="940"/>
    </location>
</feature>
<dbReference type="GO" id="GO:0005096">
    <property type="term" value="F:GTPase activator activity"/>
    <property type="evidence" value="ECO:0007669"/>
    <property type="project" value="UniProtKB-KW"/>
</dbReference>
<evidence type="ECO:0000313" key="16">
    <source>
        <dbReference type="Proteomes" id="UP000789390"/>
    </source>
</evidence>
<dbReference type="InterPro" id="IPR000219">
    <property type="entry name" value="DH_dom"/>
</dbReference>
<dbReference type="Proteomes" id="UP000789390">
    <property type="component" value="Unassembled WGS sequence"/>
</dbReference>
<protein>
    <recommendedName>
        <fullName evidence="17">Rho guanine nucleotide exchange factor</fullName>
    </recommendedName>
</protein>
<dbReference type="PROSITE" id="PS50132">
    <property type="entry name" value="RGS"/>
    <property type="match status" value="1"/>
</dbReference>
<feature type="compositionally biased region" description="Low complexity" evidence="10">
    <location>
        <begin position="1560"/>
        <end position="1590"/>
    </location>
</feature>
<evidence type="ECO:0000256" key="1">
    <source>
        <dbReference type="ARBA" id="ARBA00004370"/>
    </source>
</evidence>
<feature type="compositionally biased region" description="Low complexity" evidence="10">
    <location>
        <begin position="1801"/>
        <end position="1812"/>
    </location>
</feature>
<feature type="domain" description="DH" evidence="11">
    <location>
        <begin position="1119"/>
        <end position="1306"/>
    </location>
</feature>
<feature type="region of interest" description="Disordered" evidence="10">
    <location>
        <begin position="892"/>
        <end position="1067"/>
    </location>
</feature>
<evidence type="ECO:0000259" key="13">
    <source>
        <dbReference type="PROSITE" id="PS50106"/>
    </source>
</evidence>
<dbReference type="SMART" id="SM00109">
    <property type="entry name" value="C1"/>
    <property type="match status" value="1"/>
</dbReference>
<dbReference type="PROSITE" id="PS00479">
    <property type="entry name" value="ZF_DAG_PE_1"/>
    <property type="match status" value="1"/>
</dbReference>
<dbReference type="Gene3D" id="2.30.42.10">
    <property type="match status" value="1"/>
</dbReference>
<evidence type="ECO:0000256" key="5">
    <source>
        <dbReference type="ARBA" id="ARBA00022553"/>
    </source>
</evidence>
<dbReference type="SUPFAM" id="SSF50729">
    <property type="entry name" value="PH domain-like"/>
    <property type="match status" value="1"/>
</dbReference>
<feature type="compositionally biased region" description="Low complexity" evidence="10">
    <location>
        <begin position="163"/>
        <end position="175"/>
    </location>
</feature>
<feature type="region of interest" description="Disordered" evidence="10">
    <location>
        <begin position="1797"/>
        <end position="1817"/>
    </location>
</feature>
<dbReference type="InterPro" id="IPR035899">
    <property type="entry name" value="DBL_dom_sf"/>
</dbReference>
<dbReference type="GO" id="GO:0016020">
    <property type="term" value="C:membrane"/>
    <property type="evidence" value="ECO:0007669"/>
    <property type="project" value="UniProtKB-SubCell"/>
</dbReference>
<keyword evidence="6" id="KW-0479">Metal-binding</keyword>
<comment type="subcellular location">
    <subcellularLocation>
        <location evidence="2">Cytoplasm</location>
    </subcellularLocation>
    <subcellularLocation>
        <location evidence="1">Membrane</location>
    </subcellularLocation>
</comment>
<dbReference type="GO" id="GO:0046872">
    <property type="term" value="F:metal ion binding"/>
    <property type="evidence" value="ECO:0007669"/>
    <property type="project" value="UniProtKB-KW"/>
</dbReference>
<reference evidence="15" key="1">
    <citation type="submission" date="2021-11" db="EMBL/GenBank/DDBJ databases">
        <authorList>
            <person name="Schell T."/>
        </authorList>
    </citation>
    <scope>NUCLEOTIDE SEQUENCE</scope>
    <source>
        <strain evidence="15">M5</strain>
    </source>
</reference>
<dbReference type="PROSITE" id="PS50081">
    <property type="entry name" value="ZF_DAG_PE_2"/>
    <property type="match status" value="1"/>
</dbReference>